<accession>A0A9W9PW11</accession>
<reference evidence="2" key="2">
    <citation type="journal article" date="2023" name="IMA Fungus">
        <title>Comparative genomic study of the Penicillium genus elucidates a diverse pangenome and 15 lateral gene transfer events.</title>
        <authorList>
            <person name="Petersen C."/>
            <person name="Sorensen T."/>
            <person name="Nielsen M.R."/>
            <person name="Sondergaard T.E."/>
            <person name="Sorensen J.L."/>
            <person name="Fitzpatrick D.A."/>
            <person name="Frisvad J.C."/>
            <person name="Nielsen K.L."/>
        </authorList>
    </citation>
    <scope>NUCLEOTIDE SEQUENCE</scope>
    <source>
        <strain evidence="2">IBT 21472</strain>
    </source>
</reference>
<sequence length="453" mass="52342">MDLWPCGRLSTASDNDPPPQPPDPTISYRQISHLTQTYSVADFDRVRTLSHVQTDEFMRWPFPAERRLPDIGVYLALKTLSAEERSERYPVDFDWRGNIRVGRKPCGEPVVVQAYGLFWIPVWKKSIILCGEELGERHGWVIRPPPSSEPSELEPAFYAGLVLLPSDYQKRKYVEFLRWDYGRAINAKWNQRVTEFNAHTDFTRGWDQKVLELTNAPSPRFEVMRTIPGFRMTAVNPIVDIDCSHAPVSCIPNHAALYKLPWQADPWAPHPRTDTWSFDPLLQRPFNPLPVQLIITRYDWNNLRGSHTCDNWLVLFAEIMWRVKSEPEQSAFRAFSKALLHRCEISTSFPDSAKGFNMLSSKQISLDGRGGSRILQFMESWDDAQQRVRRLGETRLTNVFAHFLCSMQTPCLAVRPLLLDAVQDLAHYLSFSTSFSYESFLAFLRSASRRERS</sequence>
<evidence type="ECO:0000313" key="2">
    <source>
        <dbReference type="EMBL" id="KAJ5315419.1"/>
    </source>
</evidence>
<dbReference type="Proteomes" id="UP001147746">
    <property type="component" value="Unassembled WGS sequence"/>
</dbReference>
<gene>
    <name evidence="2" type="ORF">N7476_005726</name>
</gene>
<evidence type="ECO:0000313" key="3">
    <source>
        <dbReference type="Proteomes" id="UP001147746"/>
    </source>
</evidence>
<dbReference type="EMBL" id="JAPZBO010000005">
    <property type="protein sequence ID" value="KAJ5315419.1"/>
    <property type="molecule type" value="Genomic_DNA"/>
</dbReference>
<proteinExistence type="predicted"/>
<feature type="region of interest" description="Disordered" evidence="1">
    <location>
        <begin position="1"/>
        <end position="24"/>
    </location>
</feature>
<dbReference type="OrthoDB" id="4471998at2759"/>
<organism evidence="2 3">
    <name type="scientific">Penicillium atrosanguineum</name>
    <dbReference type="NCBI Taxonomy" id="1132637"/>
    <lineage>
        <taxon>Eukaryota</taxon>
        <taxon>Fungi</taxon>
        <taxon>Dikarya</taxon>
        <taxon>Ascomycota</taxon>
        <taxon>Pezizomycotina</taxon>
        <taxon>Eurotiomycetes</taxon>
        <taxon>Eurotiomycetidae</taxon>
        <taxon>Eurotiales</taxon>
        <taxon>Aspergillaceae</taxon>
        <taxon>Penicillium</taxon>
    </lineage>
</organism>
<comment type="caution">
    <text evidence="2">The sequence shown here is derived from an EMBL/GenBank/DDBJ whole genome shotgun (WGS) entry which is preliminary data.</text>
</comment>
<dbReference type="AlphaFoldDB" id="A0A9W9PW11"/>
<name>A0A9W9PW11_9EURO</name>
<evidence type="ECO:0000256" key="1">
    <source>
        <dbReference type="SAM" id="MobiDB-lite"/>
    </source>
</evidence>
<keyword evidence="3" id="KW-1185">Reference proteome</keyword>
<reference evidence="2" key="1">
    <citation type="submission" date="2022-12" db="EMBL/GenBank/DDBJ databases">
        <authorList>
            <person name="Petersen C."/>
        </authorList>
    </citation>
    <scope>NUCLEOTIDE SEQUENCE</scope>
    <source>
        <strain evidence="2">IBT 21472</strain>
    </source>
</reference>
<protein>
    <submittedName>
        <fullName evidence="2">Uncharacterized protein</fullName>
    </submittedName>
</protein>